<feature type="transmembrane region" description="Helical" evidence="7">
    <location>
        <begin position="215"/>
        <end position="233"/>
    </location>
</feature>
<dbReference type="Pfam" id="PF07690">
    <property type="entry name" value="MFS_1"/>
    <property type="match status" value="1"/>
</dbReference>
<reference evidence="9" key="2">
    <citation type="journal article" date="2017" name="J. Anim. Genet.">
        <title>Multiple reference genome sequences of hot pepper reveal the massive evolution of plant disease resistance genes by retroduplication.</title>
        <authorList>
            <person name="Kim S."/>
            <person name="Park J."/>
            <person name="Yeom S.-I."/>
            <person name="Kim Y.-M."/>
            <person name="Seo E."/>
            <person name="Kim K.-T."/>
            <person name="Kim M.-S."/>
            <person name="Lee J.M."/>
            <person name="Cheong K."/>
            <person name="Shin H.-S."/>
            <person name="Kim S.-B."/>
            <person name="Han K."/>
            <person name="Lee J."/>
            <person name="Park M."/>
            <person name="Lee H.-A."/>
            <person name="Lee H.-Y."/>
            <person name="Lee Y."/>
            <person name="Oh S."/>
            <person name="Lee J.H."/>
            <person name="Choi E."/>
            <person name="Choi E."/>
            <person name="Lee S.E."/>
            <person name="Jeon J."/>
            <person name="Kim H."/>
            <person name="Choi G."/>
            <person name="Song H."/>
            <person name="Lee J."/>
            <person name="Lee S.-C."/>
            <person name="Kwon J.-K."/>
            <person name="Lee H.-Y."/>
            <person name="Koo N."/>
            <person name="Hong Y."/>
            <person name="Kim R.W."/>
            <person name="Kang W.-H."/>
            <person name="Huh J.H."/>
            <person name="Kang B.-C."/>
            <person name="Yang T.-J."/>
            <person name="Lee Y.-H."/>
            <person name="Bennetzen J.L."/>
            <person name="Choi D."/>
        </authorList>
    </citation>
    <scope>NUCLEOTIDE SEQUENCE [LARGE SCALE GENOMIC DNA]</scope>
    <source>
        <strain evidence="9">cv. PBC81</strain>
    </source>
</reference>
<dbReference type="EMBL" id="MLFT02000006">
    <property type="protein sequence ID" value="PHT46070.1"/>
    <property type="molecule type" value="Genomic_DNA"/>
</dbReference>
<feature type="transmembrane region" description="Helical" evidence="7">
    <location>
        <begin position="59"/>
        <end position="77"/>
    </location>
</feature>
<accession>A0A2G2WLN8</accession>
<evidence type="ECO:0000313" key="9">
    <source>
        <dbReference type="Proteomes" id="UP000224567"/>
    </source>
</evidence>
<protein>
    <recommendedName>
        <fullName evidence="10">Organic cation/carnitine transporter 7</fullName>
    </recommendedName>
</protein>
<comment type="similarity">
    <text evidence="6">Belongs to the major facilitator superfamily. Phosphate:H(+) symporter (TC 2.A.1.9) family.</text>
</comment>
<evidence type="ECO:0000256" key="6">
    <source>
        <dbReference type="ARBA" id="ARBA00044504"/>
    </source>
</evidence>
<dbReference type="PANTHER" id="PTHR23511:SF5">
    <property type="entry name" value="MAJOR FACILITATOR-TYPE TRANSPORTER HXNZ-RELATED"/>
    <property type="match status" value="1"/>
</dbReference>
<dbReference type="InterPro" id="IPR011701">
    <property type="entry name" value="MFS"/>
</dbReference>
<evidence type="ECO:0000256" key="2">
    <source>
        <dbReference type="ARBA" id="ARBA00022448"/>
    </source>
</evidence>
<feature type="transmembrane region" description="Helical" evidence="7">
    <location>
        <begin position="186"/>
        <end position="208"/>
    </location>
</feature>
<feature type="transmembrane region" description="Helical" evidence="7">
    <location>
        <begin position="115"/>
        <end position="139"/>
    </location>
</feature>
<name>A0A2G2WLN8_CAPBA</name>
<keyword evidence="3 7" id="KW-0812">Transmembrane</keyword>
<proteinExistence type="inferred from homology"/>
<dbReference type="GO" id="GO:0022857">
    <property type="term" value="F:transmembrane transporter activity"/>
    <property type="evidence" value="ECO:0007669"/>
    <property type="project" value="InterPro"/>
</dbReference>
<comment type="caution">
    <text evidence="8">The sequence shown here is derived from an EMBL/GenBank/DDBJ whole genome shotgun (WGS) entry which is preliminary data.</text>
</comment>
<dbReference type="GO" id="GO:0016020">
    <property type="term" value="C:membrane"/>
    <property type="evidence" value="ECO:0007669"/>
    <property type="project" value="UniProtKB-SubCell"/>
</dbReference>
<dbReference type="OrthoDB" id="4139357at2759"/>
<gene>
    <name evidence="8" type="ORF">CQW23_15228</name>
</gene>
<keyword evidence="4 7" id="KW-1133">Transmembrane helix</keyword>
<organism evidence="8 9">
    <name type="scientific">Capsicum baccatum</name>
    <name type="common">Peruvian pepper</name>
    <dbReference type="NCBI Taxonomy" id="33114"/>
    <lineage>
        <taxon>Eukaryota</taxon>
        <taxon>Viridiplantae</taxon>
        <taxon>Streptophyta</taxon>
        <taxon>Embryophyta</taxon>
        <taxon>Tracheophyta</taxon>
        <taxon>Spermatophyta</taxon>
        <taxon>Magnoliopsida</taxon>
        <taxon>eudicotyledons</taxon>
        <taxon>Gunneridae</taxon>
        <taxon>Pentapetalae</taxon>
        <taxon>asterids</taxon>
        <taxon>lamiids</taxon>
        <taxon>Solanales</taxon>
        <taxon>Solanaceae</taxon>
        <taxon>Solanoideae</taxon>
        <taxon>Capsiceae</taxon>
        <taxon>Capsicum</taxon>
    </lineage>
</organism>
<evidence type="ECO:0000256" key="1">
    <source>
        <dbReference type="ARBA" id="ARBA00004141"/>
    </source>
</evidence>
<feature type="transmembrane region" description="Helical" evidence="7">
    <location>
        <begin position="239"/>
        <end position="262"/>
    </location>
</feature>
<keyword evidence="9" id="KW-1185">Reference proteome</keyword>
<reference evidence="8 9" key="1">
    <citation type="journal article" date="2017" name="Genome Biol.">
        <title>New reference genome sequences of hot pepper reveal the massive evolution of plant disease-resistance genes by retroduplication.</title>
        <authorList>
            <person name="Kim S."/>
            <person name="Park J."/>
            <person name="Yeom S.I."/>
            <person name="Kim Y.M."/>
            <person name="Seo E."/>
            <person name="Kim K.T."/>
            <person name="Kim M.S."/>
            <person name="Lee J.M."/>
            <person name="Cheong K."/>
            <person name="Shin H.S."/>
            <person name="Kim S.B."/>
            <person name="Han K."/>
            <person name="Lee J."/>
            <person name="Park M."/>
            <person name="Lee H.A."/>
            <person name="Lee H.Y."/>
            <person name="Lee Y."/>
            <person name="Oh S."/>
            <person name="Lee J.H."/>
            <person name="Choi E."/>
            <person name="Choi E."/>
            <person name="Lee S.E."/>
            <person name="Jeon J."/>
            <person name="Kim H."/>
            <person name="Choi G."/>
            <person name="Song H."/>
            <person name="Lee J."/>
            <person name="Lee S.C."/>
            <person name="Kwon J.K."/>
            <person name="Lee H.Y."/>
            <person name="Koo N."/>
            <person name="Hong Y."/>
            <person name="Kim R.W."/>
            <person name="Kang W.H."/>
            <person name="Huh J.H."/>
            <person name="Kang B.C."/>
            <person name="Yang T.J."/>
            <person name="Lee Y.H."/>
            <person name="Bennetzen J.L."/>
            <person name="Choi D."/>
        </authorList>
    </citation>
    <scope>NUCLEOTIDE SEQUENCE [LARGE SCALE GENOMIC DNA]</scope>
    <source>
        <strain evidence="9">cv. PBC81</strain>
    </source>
</reference>
<sequence length="338" mass="36663">MAQEQEEEDSSVYTLEEAFTTVRFGKFQYMMMCYAGLGFIVEAAETMILSFIGPSLRKGLLSIAIVTAVAAALSTFSPNYNWLLAVRMMVGFGVGGGPLYGSWFLEFVSSQNRGMWMIICTRFWTVGTILEASLALALLRNTLLIWVVYFGHAFSYYGIILLTSLFSSGRCQHSSIASLTNDDHSLYTNVLINSLAEIPGTLLAAIMVDKVGRKFSIALMCVLTFLFLLPLLAPQLPALTTALLFGARTFISGSYVTVGAYCREIYPTSVRSTGIGVASSVVRIGAMFSPIVVVQLVRGCQQMAAIISFVAVLGISAASVLFISLETKGRELVDSLVV</sequence>
<feature type="transmembrane region" description="Helical" evidence="7">
    <location>
        <begin position="146"/>
        <end position="166"/>
    </location>
</feature>
<evidence type="ECO:0000256" key="4">
    <source>
        <dbReference type="ARBA" id="ARBA00022989"/>
    </source>
</evidence>
<keyword evidence="2" id="KW-0813">Transport</keyword>
<keyword evidence="5 7" id="KW-0472">Membrane</keyword>
<feature type="transmembrane region" description="Helical" evidence="7">
    <location>
        <begin position="33"/>
        <end position="53"/>
    </location>
</feature>
<dbReference type="InterPro" id="IPR036259">
    <property type="entry name" value="MFS_trans_sf"/>
</dbReference>
<evidence type="ECO:0000313" key="8">
    <source>
        <dbReference type="EMBL" id="PHT46070.1"/>
    </source>
</evidence>
<dbReference type="Gene3D" id="1.20.1250.20">
    <property type="entry name" value="MFS general substrate transporter like domains"/>
    <property type="match status" value="2"/>
</dbReference>
<comment type="subcellular location">
    <subcellularLocation>
        <location evidence="1">Membrane</location>
        <topology evidence="1">Multi-pass membrane protein</topology>
    </subcellularLocation>
</comment>
<feature type="transmembrane region" description="Helical" evidence="7">
    <location>
        <begin position="84"/>
        <end position="103"/>
    </location>
</feature>
<feature type="transmembrane region" description="Helical" evidence="7">
    <location>
        <begin position="303"/>
        <end position="325"/>
    </location>
</feature>
<dbReference type="SUPFAM" id="SSF103473">
    <property type="entry name" value="MFS general substrate transporter"/>
    <property type="match status" value="1"/>
</dbReference>
<dbReference type="AlphaFoldDB" id="A0A2G2WLN8"/>
<evidence type="ECO:0000256" key="5">
    <source>
        <dbReference type="ARBA" id="ARBA00023136"/>
    </source>
</evidence>
<dbReference type="PANTHER" id="PTHR23511">
    <property type="entry name" value="SYNAPTIC VESICLE GLYCOPROTEIN 2"/>
    <property type="match status" value="1"/>
</dbReference>
<dbReference type="Proteomes" id="UP000224567">
    <property type="component" value="Unassembled WGS sequence"/>
</dbReference>
<feature type="transmembrane region" description="Helical" evidence="7">
    <location>
        <begin position="274"/>
        <end position="297"/>
    </location>
</feature>
<evidence type="ECO:0000256" key="7">
    <source>
        <dbReference type="SAM" id="Phobius"/>
    </source>
</evidence>
<evidence type="ECO:0000256" key="3">
    <source>
        <dbReference type="ARBA" id="ARBA00022692"/>
    </source>
</evidence>
<dbReference type="STRING" id="33114.A0A2G2WLN8"/>
<evidence type="ECO:0008006" key="10">
    <source>
        <dbReference type="Google" id="ProtNLM"/>
    </source>
</evidence>